<keyword evidence="2" id="KW-1185">Reference proteome</keyword>
<reference evidence="1" key="1">
    <citation type="submission" date="2021-02" db="EMBL/GenBank/DDBJ databases">
        <authorList>
            <person name="Dougan E. K."/>
            <person name="Rhodes N."/>
            <person name="Thang M."/>
            <person name="Chan C."/>
        </authorList>
    </citation>
    <scope>NUCLEOTIDE SEQUENCE</scope>
</reference>
<organism evidence="1 2">
    <name type="scientific">Symbiodinium necroappetens</name>
    <dbReference type="NCBI Taxonomy" id="1628268"/>
    <lineage>
        <taxon>Eukaryota</taxon>
        <taxon>Sar</taxon>
        <taxon>Alveolata</taxon>
        <taxon>Dinophyceae</taxon>
        <taxon>Suessiales</taxon>
        <taxon>Symbiodiniaceae</taxon>
        <taxon>Symbiodinium</taxon>
    </lineage>
</organism>
<sequence>MREGTAMGRSSWLVGRGFCTNDCAGPSPVQQRYQCMRERQSLEVGRAPKSRRSRSSGVLLLLLPLVKSSRSAGLV</sequence>
<comment type="caution">
    <text evidence="1">The sequence shown here is derived from an EMBL/GenBank/DDBJ whole genome shotgun (WGS) entry which is preliminary data.</text>
</comment>
<proteinExistence type="predicted"/>
<dbReference type="Proteomes" id="UP000601435">
    <property type="component" value="Unassembled WGS sequence"/>
</dbReference>
<dbReference type="EMBL" id="CAJNJA010061697">
    <property type="protein sequence ID" value="CAE7874314.1"/>
    <property type="molecule type" value="Genomic_DNA"/>
</dbReference>
<accession>A0A813AMZ6</accession>
<evidence type="ECO:0000313" key="1">
    <source>
        <dbReference type="EMBL" id="CAE7874314.1"/>
    </source>
</evidence>
<evidence type="ECO:0000313" key="2">
    <source>
        <dbReference type="Proteomes" id="UP000601435"/>
    </source>
</evidence>
<gene>
    <name evidence="1" type="ORF">SNEC2469_LOCUS28412</name>
</gene>
<dbReference type="AlphaFoldDB" id="A0A813AMZ6"/>
<name>A0A813AMZ6_9DINO</name>
<protein>
    <submittedName>
        <fullName evidence="1">Uncharacterized protein</fullName>
    </submittedName>
</protein>